<dbReference type="RefSeq" id="WP_406853895.1">
    <property type="nucleotide sequence ID" value="NZ_CP157484.1"/>
</dbReference>
<reference evidence="2" key="1">
    <citation type="submission" date="2024-05" db="EMBL/GenBank/DDBJ databases">
        <authorList>
            <person name="Kim S."/>
            <person name="Heo J."/>
            <person name="Choi H."/>
            <person name="Choi Y."/>
            <person name="Kwon S.-W."/>
            <person name="Kim Y."/>
        </authorList>
    </citation>
    <scope>NUCLEOTIDE SEQUENCE</scope>
    <source>
        <strain evidence="2">KACC 23698</strain>
    </source>
</reference>
<evidence type="ECO:0000256" key="1">
    <source>
        <dbReference type="SAM" id="Phobius"/>
    </source>
</evidence>
<proteinExistence type="predicted"/>
<dbReference type="Pfam" id="PF04964">
    <property type="entry name" value="Flp_Fap"/>
    <property type="match status" value="1"/>
</dbReference>
<keyword evidence="1" id="KW-0812">Transmembrane</keyword>
<keyword evidence="1" id="KW-0472">Membrane</keyword>
<organism evidence="2">
    <name type="scientific">Alsobacter sp. KACC 23698</name>
    <dbReference type="NCBI Taxonomy" id="3149229"/>
    <lineage>
        <taxon>Bacteria</taxon>
        <taxon>Pseudomonadati</taxon>
        <taxon>Pseudomonadota</taxon>
        <taxon>Alphaproteobacteria</taxon>
        <taxon>Hyphomicrobiales</taxon>
        <taxon>Alsobacteraceae</taxon>
        <taxon>Alsobacter</taxon>
    </lineage>
</organism>
<dbReference type="InterPro" id="IPR007047">
    <property type="entry name" value="Flp_Fap"/>
</dbReference>
<feature type="transmembrane region" description="Helical" evidence="1">
    <location>
        <begin position="20"/>
        <end position="38"/>
    </location>
</feature>
<name>A0AAU7J9M4_9HYPH</name>
<gene>
    <name evidence="2" type="ORF">ABEG18_15155</name>
</gene>
<dbReference type="AlphaFoldDB" id="A0AAU7J9M4"/>
<protein>
    <submittedName>
        <fullName evidence="2">Flp family type IVb pilin</fullName>
    </submittedName>
</protein>
<dbReference type="EMBL" id="CP157484">
    <property type="protein sequence ID" value="XBO37072.1"/>
    <property type="molecule type" value="Genomic_DNA"/>
</dbReference>
<accession>A0AAU7J9M4</accession>
<keyword evidence="1" id="KW-1133">Transmembrane helix</keyword>
<evidence type="ECO:0000313" key="2">
    <source>
        <dbReference type="EMBL" id="XBO37072.1"/>
    </source>
</evidence>
<sequence>MLSLIKSFARNESGATAIEYGLIAGILGIGIVAGANVLKNSVNANFNSLGGNLKKCNDGTC</sequence>